<evidence type="ECO:0000313" key="2">
    <source>
        <dbReference type="Proteomes" id="UP001501175"/>
    </source>
</evidence>
<gene>
    <name evidence="1" type="ORF">GCM10023189_39100</name>
</gene>
<evidence type="ECO:0000313" key="1">
    <source>
        <dbReference type="EMBL" id="GAA4462435.1"/>
    </source>
</evidence>
<dbReference type="RefSeq" id="WP_345246159.1">
    <property type="nucleotide sequence ID" value="NZ_BAABHD010000069.1"/>
</dbReference>
<dbReference type="EMBL" id="BAABHD010000069">
    <property type="protein sequence ID" value="GAA4462435.1"/>
    <property type="molecule type" value="Genomic_DNA"/>
</dbReference>
<name>A0ABP8N714_9BACT</name>
<organism evidence="1 2">
    <name type="scientific">Nibrella saemangeumensis</name>
    <dbReference type="NCBI Taxonomy" id="1084526"/>
    <lineage>
        <taxon>Bacteria</taxon>
        <taxon>Pseudomonadati</taxon>
        <taxon>Bacteroidota</taxon>
        <taxon>Cytophagia</taxon>
        <taxon>Cytophagales</taxon>
        <taxon>Spirosomataceae</taxon>
        <taxon>Nibrella</taxon>
    </lineage>
</organism>
<evidence type="ECO:0008006" key="3">
    <source>
        <dbReference type="Google" id="ProtNLM"/>
    </source>
</evidence>
<reference evidence="2" key="1">
    <citation type="journal article" date="2019" name="Int. J. Syst. Evol. Microbiol.">
        <title>The Global Catalogue of Microorganisms (GCM) 10K type strain sequencing project: providing services to taxonomists for standard genome sequencing and annotation.</title>
        <authorList>
            <consortium name="The Broad Institute Genomics Platform"/>
            <consortium name="The Broad Institute Genome Sequencing Center for Infectious Disease"/>
            <person name="Wu L."/>
            <person name="Ma J."/>
        </authorList>
    </citation>
    <scope>NUCLEOTIDE SEQUENCE [LARGE SCALE GENOMIC DNA]</scope>
    <source>
        <strain evidence="2">JCM 17927</strain>
    </source>
</reference>
<proteinExistence type="predicted"/>
<sequence length="308" mass="35882">MSQVKIRLLLVDDKSNFREAFVRKFDGEEFEVYTEPHLVGALDKLRADFFGYDFVIFDGLGHTKPGLTEDRGEKEFAYKAINELQALTMQYKRELPCCVFTMYQTEDMIQMLDKVYPDIPVFAKDDAGEELMLNYVREQYARQAEATFRLRHPEIGVIFQNGWLQREHEQELIKLFEKVDSGEVMLLKNAASCIRPIMEGVYTKLAELDRRLVPEGLQHDNQQSLGQAIYHIAGQPKWDNNTRKYSFKSNPFMPLHLWLTVNALQNATSTVSMHAYTHPISRYTLSSYANILADLLLWFSDFMQKRPQ</sequence>
<accession>A0ABP8N714</accession>
<comment type="caution">
    <text evidence="1">The sequence shown here is derived from an EMBL/GenBank/DDBJ whole genome shotgun (WGS) entry which is preliminary data.</text>
</comment>
<dbReference type="Proteomes" id="UP001501175">
    <property type="component" value="Unassembled WGS sequence"/>
</dbReference>
<keyword evidence="2" id="KW-1185">Reference proteome</keyword>
<protein>
    <recommendedName>
        <fullName evidence="3">Response regulator receiver domain-containing protein</fullName>
    </recommendedName>
</protein>